<feature type="transmembrane region" description="Helical" evidence="8">
    <location>
        <begin position="76"/>
        <end position="99"/>
    </location>
</feature>
<dbReference type="GO" id="GO:0005886">
    <property type="term" value="C:plasma membrane"/>
    <property type="evidence" value="ECO:0007669"/>
    <property type="project" value="UniProtKB-SubCell"/>
</dbReference>
<evidence type="ECO:0000256" key="2">
    <source>
        <dbReference type="ARBA" id="ARBA00010110"/>
    </source>
</evidence>
<dbReference type="Proteomes" id="UP000567246">
    <property type="component" value="Unassembled WGS sequence"/>
</dbReference>
<comment type="similarity">
    <text evidence="2">Belongs to the arsenical resistance-3 (ACR3) (TC 2.A.59) family.</text>
</comment>
<feature type="transmembrane region" description="Helical" evidence="8">
    <location>
        <begin position="20"/>
        <end position="38"/>
    </location>
</feature>
<evidence type="ECO:0000256" key="7">
    <source>
        <dbReference type="ARBA" id="ARBA00023136"/>
    </source>
</evidence>
<organism evidence="9 10">
    <name type="scientific">Micrococcus endophyticus</name>
    <dbReference type="NCBI Taxonomy" id="455343"/>
    <lineage>
        <taxon>Bacteria</taxon>
        <taxon>Bacillati</taxon>
        <taxon>Actinomycetota</taxon>
        <taxon>Actinomycetes</taxon>
        <taxon>Micrococcales</taxon>
        <taxon>Micrococcaceae</taxon>
        <taxon>Micrococcus</taxon>
    </lineage>
</organism>
<dbReference type="AlphaFoldDB" id="A0A7W9N056"/>
<feature type="transmembrane region" description="Helical" evidence="8">
    <location>
        <begin position="135"/>
        <end position="154"/>
    </location>
</feature>
<reference evidence="9 10" key="1">
    <citation type="submission" date="2020-08" db="EMBL/GenBank/DDBJ databases">
        <title>Sequencing the genomes of 1000 actinobacteria strains.</title>
        <authorList>
            <person name="Klenk H.-P."/>
        </authorList>
    </citation>
    <scope>NUCLEOTIDE SEQUENCE [LARGE SCALE GENOMIC DNA]</scope>
    <source>
        <strain evidence="9 10">DSM 17945</strain>
    </source>
</reference>
<evidence type="ECO:0000313" key="9">
    <source>
        <dbReference type="EMBL" id="MBB5848685.1"/>
    </source>
</evidence>
<evidence type="ECO:0000256" key="1">
    <source>
        <dbReference type="ARBA" id="ARBA00004651"/>
    </source>
</evidence>
<keyword evidence="10" id="KW-1185">Reference proteome</keyword>
<dbReference type="GO" id="GO:0015105">
    <property type="term" value="F:arsenite transmembrane transporter activity"/>
    <property type="evidence" value="ECO:0007669"/>
    <property type="project" value="TreeGrafter"/>
</dbReference>
<name>A0A7W9N056_9MICC</name>
<sequence>MESAQSRRAAAVAWMERHQAALYAAGIAAGAVVGWVVPGAGRLAVLVEPVLGLLLLATFLAVPFAALGAALRDVRFLAALLVLNFAVVPAVVFGLSRFVAHDDALLVGVLLVLLAPCVDYVIAFTGLAGGAAERLLAAAPLLMLLQLLLLPVLLRVCAGPAAVAAVDVGPFVRALVLLILLPLALGALVQGIARRGAPGPRRAARAVEAATGAAMVPLMAATLFLVVASQVRAVGERLPALAGAVPVFVGFVAVMVPLGLAVAALARVDARSGRALVFSGATRNSLVVLPLALALPPSLDPAPLVVVTQTLVELVAMAVLVRLVPRLLPERAAPAEEAALAVRPEPDVTGS</sequence>
<keyword evidence="6 8" id="KW-1133">Transmembrane helix</keyword>
<dbReference type="RefSeq" id="WP_184171943.1">
    <property type="nucleotide sequence ID" value="NZ_BAABAG010000007.1"/>
</dbReference>
<dbReference type="GO" id="GO:0015104">
    <property type="term" value="F:antimonite transmembrane transporter activity"/>
    <property type="evidence" value="ECO:0007669"/>
    <property type="project" value="TreeGrafter"/>
</dbReference>
<keyword evidence="5 8" id="KW-0812">Transmembrane</keyword>
<comment type="caution">
    <text evidence="9">The sequence shown here is derived from an EMBL/GenBank/DDBJ whole genome shotgun (WGS) entry which is preliminary data.</text>
</comment>
<evidence type="ECO:0000256" key="4">
    <source>
        <dbReference type="ARBA" id="ARBA00022475"/>
    </source>
</evidence>
<gene>
    <name evidence="9" type="ORF">HDA33_001249</name>
</gene>
<keyword evidence="4" id="KW-1003">Cell membrane</keyword>
<dbReference type="InterPro" id="IPR002657">
    <property type="entry name" value="BilAc:Na_symport/Acr3"/>
</dbReference>
<accession>A0A7W9N056</accession>
<keyword evidence="7 8" id="KW-0472">Membrane</keyword>
<feature type="transmembrane region" description="Helical" evidence="8">
    <location>
        <begin position="174"/>
        <end position="193"/>
    </location>
</feature>
<dbReference type="PANTHER" id="PTHR43057:SF1">
    <property type="entry name" value="ARSENICAL-RESISTANCE PROTEIN 3"/>
    <property type="match status" value="1"/>
</dbReference>
<dbReference type="EMBL" id="JACHMW010000001">
    <property type="protein sequence ID" value="MBB5848685.1"/>
    <property type="molecule type" value="Genomic_DNA"/>
</dbReference>
<evidence type="ECO:0000256" key="6">
    <source>
        <dbReference type="ARBA" id="ARBA00022989"/>
    </source>
</evidence>
<feature type="transmembrane region" description="Helical" evidence="8">
    <location>
        <begin position="205"/>
        <end position="228"/>
    </location>
</feature>
<evidence type="ECO:0000256" key="5">
    <source>
        <dbReference type="ARBA" id="ARBA00022692"/>
    </source>
</evidence>
<dbReference type="GO" id="GO:0015297">
    <property type="term" value="F:antiporter activity"/>
    <property type="evidence" value="ECO:0007669"/>
    <property type="project" value="InterPro"/>
</dbReference>
<feature type="transmembrane region" description="Helical" evidence="8">
    <location>
        <begin position="105"/>
        <end position="128"/>
    </location>
</feature>
<keyword evidence="3" id="KW-0813">Transport</keyword>
<feature type="transmembrane region" description="Helical" evidence="8">
    <location>
        <begin position="50"/>
        <end position="69"/>
    </location>
</feature>
<proteinExistence type="inferred from homology"/>
<evidence type="ECO:0000256" key="3">
    <source>
        <dbReference type="ARBA" id="ARBA00022448"/>
    </source>
</evidence>
<dbReference type="InterPro" id="IPR004706">
    <property type="entry name" value="Arsenical-R_Acr3"/>
</dbReference>
<comment type="subcellular location">
    <subcellularLocation>
        <location evidence="1">Cell membrane</location>
        <topology evidence="1">Multi-pass membrane protein</topology>
    </subcellularLocation>
</comment>
<feature type="transmembrane region" description="Helical" evidence="8">
    <location>
        <begin position="240"/>
        <end position="263"/>
    </location>
</feature>
<dbReference type="InterPro" id="IPR038770">
    <property type="entry name" value="Na+/solute_symporter_sf"/>
</dbReference>
<evidence type="ECO:0000256" key="8">
    <source>
        <dbReference type="SAM" id="Phobius"/>
    </source>
</evidence>
<evidence type="ECO:0000313" key="10">
    <source>
        <dbReference type="Proteomes" id="UP000567246"/>
    </source>
</evidence>
<dbReference type="Pfam" id="PF01758">
    <property type="entry name" value="SBF"/>
    <property type="match status" value="1"/>
</dbReference>
<dbReference type="Gene3D" id="1.20.1530.20">
    <property type="match status" value="1"/>
</dbReference>
<protein>
    <submittedName>
        <fullName evidence="9">ACR3 family arsenite efflux pump ArsB</fullName>
    </submittedName>
</protein>
<dbReference type="PANTHER" id="PTHR43057">
    <property type="entry name" value="ARSENITE EFFLUX TRANSPORTER"/>
    <property type="match status" value="1"/>
</dbReference>